<evidence type="ECO:0000259" key="3">
    <source>
        <dbReference type="PROSITE" id="PS50075"/>
    </source>
</evidence>
<sequence>MPMDWSRWLEQFPRPPAFYEAVGTVNTALGPAMDHDGPVAFLERLADLPPPERREALMRHIRTRMEKILGRDRIAPDDNPMALGLDSLMAVDFRAWLRSELACSLGSTLLFDHPTMEDLADYLLRDVLTFDDSSRMPVSASHEPHPQNPAPNDAVRLTGSPASFYEAALVNPLVNQLFINRHLSEYLRPFLSNRPHLAGRLVLPGSEIRYASTRPLQPSIRVGMNPSTKNRIRYGLP</sequence>
<dbReference type="SMART" id="SM00823">
    <property type="entry name" value="PKS_PP"/>
    <property type="match status" value="1"/>
</dbReference>
<dbReference type="SMART" id="SM01294">
    <property type="entry name" value="PKS_PP_betabranch"/>
    <property type="match status" value="1"/>
</dbReference>
<evidence type="ECO:0000313" key="6">
    <source>
        <dbReference type="EMBL" id="VFK08780.1"/>
    </source>
</evidence>
<dbReference type="Gene3D" id="1.10.1200.10">
    <property type="entry name" value="ACP-like"/>
    <property type="match status" value="1"/>
</dbReference>
<dbReference type="GO" id="GO:0004312">
    <property type="term" value="F:fatty acid synthase activity"/>
    <property type="evidence" value="ECO:0007669"/>
    <property type="project" value="TreeGrafter"/>
</dbReference>
<organism evidence="4">
    <name type="scientific">Candidatus Kentrum eta</name>
    <dbReference type="NCBI Taxonomy" id="2126337"/>
    <lineage>
        <taxon>Bacteria</taxon>
        <taxon>Pseudomonadati</taxon>
        <taxon>Pseudomonadota</taxon>
        <taxon>Gammaproteobacteria</taxon>
        <taxon>Candidatus Kentrum</taxon>
    </lineage>
</organism>
<dbReference type="GO" id="GO:0006633">
    <property type="term" value="P:fatty acid biosynthetic process"/>
    <property type="evidence" value="ECO:0007669"/>
    <property type="project" value="TreeGrafter"/>
</dbReference>
<evidence type="ECO:0000313" key="4">
    <source>
        <dbReference type="EMBL" id="VFK05114.1"/>
    </source>
</evidence>
<dbReference type="InterPro" id="IPR036736">
    <property type="entry name" value="ACP-like_sf"/>
</dbReference>
<dbReference type="GO" id="GO:0031177">
    <property type="term" value="F:phosphopantetheine binding"/>
    <property type="evidence" value="ECO:0007669"/>
    <property type="project" value="InterPro"/>
</dbReference>
<protein>
    <submittedName>
        <fullName evidence="4">Phosphopantetheine attachment site</fullName>
    </submittedName>
</protein>
<name>A0A450VJW4_9GAMM</name>
<feature type="domain" description="Carrier" evidence="3">
    <location>
        <begin position="52"/>
        <end position="127"/>
    </location>
</feature>
<proteinExistence type="predicted"/>
<dbReference type="EMBL" id="CAADFG010000579">
    <property type="protein sequence ID" value="VFK05674.1"/>
    <property type="molecule type" value="Genomic_DNA"/>
</dbReference>
<keyword evidence="2" id="KW-0597">Phosphoprotein</keyword>
<dbReference type="InterPro" id="IPR009081">
    <property type="entry name" value="PP-bd_ACP"/>
</dbReference>
<evidence type="ECO:0000313" key="5">
    <source>
        <dbReference type="EMBL" id="VFK05674.1"/>
    </source>
</evidence>
<dbReference type="InterPro" id="IPR020806">
    <property type="entry name" value="PKS_PP-bd"/>
</dbReference>
<dbReference type="InterPro" id="IPR050091">
    <property type="entry name" value="PKS_NRPS_Biosynth_Enz"/>
</dbReference>
<accession>A0A450VJW4</accession>
<dbReference type="SUPFAM" id="SSF47336">
    <property type="entry name" value="ACP-like"/>
    <property type="match status" value="1"/>
</dbReference>
<dbReference type="EMBL" id="CAADFJ010000546">
    <property type="protein sequence ID" value="VFK08780.1"/>
    <property type="molecule type" value="Genomic_DNA"/>
</dbReference>
<dbReference type="PANTHER" id="PTHR43775">
    <property type="entry name" value="FATTY ACID SYNTHASE"/>
    <property type="match status" value="1"/>
</dbReference>
<keyword evidence="1" id="KW-0596">Phosphopantetheine</keyword>
<evidence type="ECO:0000256" key="1">
    <source>
        <dbReference type="ARBA" id="ARBA00022450"/>
    </source>
</evidence>
<dbReference type="Pfam" id="PF00550">
    <property type="entry name" value="PP-binding"/>
    <property type="match status" value="1"/>
</dbReference>
<dbReference type="EMBL" id="CAADFI010000534">
    <property type="protein sequence ID" value="VFK05114.1"/>
    <property type="molecule type" value="Genomic_DNA"/>
</dbReference>
<evidence type="ECO:0000256" key="2">
    <source>
        <dbReference type="ARBA" id="ARBA00022553"/>
    </source>
</evidence>
<dbReference type="PROSITE" id="PS50075">
    <property type="entry name" value="CARRIER"/>
    <property type="match status" value="1"/>
</dbReference>
<dbReference type="AlphaFoldDB" id="A0A450VJW4"/>
<dbReference type="PANTHER" id="PTHR43775:SF37">
    <property type="entry name" value="SI:DKEY-61P9.11"/>
    <property type="match status" value="1"/>
</dbReference>
<reference evidence="4" key="1">
    <citation type="submission" date="2019-02" db="EMBL/GenBank/DDBJ databases">
        <authorList>
            <person name="Gruber-Vodicka R. H."/>
            <person name="Seah K. B. B."/>
        </authorList>
    </citation>
    <scope>NUCLEOTIDE SEQUENCE</scope>
    <source>
        <strain evidence="6">BECK_SA2B12</strain>
        <strain evidence="5">BECK_SA2B15</strain>
        <strain evidence="4">BECK_SA2B20</strain>
    </source>
</reference>
<gene>
    <name evidence="5" type="ORF">BECKH772A_GA0070896_105792</name>
    <name evidence="4" type="ORF">BECKH772B_GA0070898_105342</name>
    <name evidence="6" type="ORF">BECKH772C_GA0070978_105461</name>
</gene>